<comment type="caution">
    <text evidence="2">The sequence shown here is derived from an EMBL/GenBank/DDBJ whole genome shotgun (WGS) entry which is preliminary data.</text>
</comment>
<keyword evidence="3" id="KW-1185">Reference proteome</keyword>
<dbReference type="EMBL" id="AKHW03006215">
    <property type="protein sequence ID" value="KYO23399.1"/>
    <property type="molecule type" value="Genomic_DNA"/>
</dbReference>
<proteinExistence type="predicted"/>
<evidence type="ECO:0000256" key="1">
    <source>
        <dbReference type="SAM" id="MobiDB-lite"/>
    </source>
</evidence>
<dbReference type="Proteomes" id="UP000050525">
    <property type="component" value="Unassembled WGS sequence"/>
</dbReference>
<organism evidence="2 3">
    <name type="scientific">Alligator mississippiensis</name>
    <name type="common">American alligator</name>
    <dbReference type="NCBI Taxonomy" id="8496"/>
    <lineage>
        <taxon>Eukaryota</taxon>
        <taxon>Metazoa</taxon>
        <taxon>Chordata</taxon>
        <taxon>Craniata</taxon>
        <taxon>Vertebrata</taxon>
        <taxon>Euteleostomi</taxon>
        <taxon>Archelosauria</taxon>
        <taxon>Archosauria</taxon>
        <taxon>Crocodylia</taxon>
        <taxon>Alligatoridae</taxon>
        <taxon>Alligatorinae</taxon>
        <taxon>Alligator</taxon>
    </lineage>
</organism>
<protein>
    <submittedName>
        <fullName evidence="2">Uncharacterized protein</fullName>
    </submittedName>
</protein>
<sequence>MYGNAIHGGKRCESSKAATDWGKAIETLRIPQDSCFFLKIAPNETGLSVSTRQPPTFLLSHSRPFKTHSLPSLQQSRRPPHFPVGDSSLPICMHLALGESGNNRKDARHNAHDERPAATIWD</sequence>
<evidence type="ECO:0000313" key="2">
    <source>
        <dbReference type="EMBL" id="KYO23399.1"/>
    </source>
</evidence>
<accession>A0A151MFV6</accession>
<feature type="compositionally biased region" description="Basic and acidic residues" evidence="1">
    <location>
        <begin position="102"/>
        <end position="116"/>
    </location>
</feature>
<reference evidence="2 3" key="1">
    <citation type="journal article" date="2012" name="Genome Biol.">
        <title>Sequencing three crocodilian genomes to illuminate the evolution of archosaurs and amniotes.</title>
        <authorList>
            <person name="St John J.A."/>
            <person name="Braun E.L."/>
            <person name="Isberg S.R."/>
            <person name="Miles L.G."/>
            <person name="Chong A.Y."/>
            <person name="Gongora J."/>
            <person name="Dalzell P."/>
            <person name="Moran C."/>
            <person name="Bed'hom B."/>
            <person name="Abzhanov A."/>
            <person name="Burgess S.C."/>
            <person name="Cooksey A.M."/>
            <person name="Castoe T.A."/>
            <person name="Crawford N.G."/>
            <person name="Densmore L.D."/>
            <person name="Drew J.C."/>
            <person name="Edwards S.V."/>
            <person name="Faircloth B.C."/>
            <person name="Fujita M.K."/>
            <person name="Greenwold M.J."/>
            <person name="Hoffmann F.G."/>
            <person name="Howard J.M."/>
            <person name="Iguchi T."/>
            <person name="Janes D.E."/>
            <person name="Khan S.Y."/>
            <person name="Kohno S."/>
            <person name="de Koning A.J."/>
            <person name="Lance S.L."/>
            <person name="McCarthy F.M."/>
            <person name="McCormack J.E."/>
            <person name="Merchant M.E."/>
            <person name="Peterson D.G."/>
            <person name="Pollock D.D."/>
            <person name="Pourmand N."/>
            <person name="Raney B.J."/>
            <person name="Roessler K.A."/>
            <person name="Sanford J.R."/>
            <person name="Sawyer R.H."/>
            <person name="Schmidt C.J."/>
            <person name="Triplett E.W."/>
            <person name="Tuberville T.D."/>
            <person name="Venegas-Anaya M."/>
            <person name="Howard J.T."/>
            <person name="Jarvis E.D."/>
            <person name="Guillette L.J.Jr."/>
            <person name="Glenn T.C."/>
            <person name="Green R.E."/>
            <person name="Ray D.A."/>
        </authorList>
    </citation>
    <scope>NUCLEOTIDE SEQUENCE [LARGE SCALE GENOMIC DNA]</scope>
    <source>
        <strain evidence="2">KSC_2009_1</strain>
    </source>
</reference>
<name>A0A151MFV6_ALLMI</name>
<dbReference type="AlphaFoldDB" id="A0A151MFV6"/>
<evidence type="ECO:0000313" key="3">
    <source>
        <dbReference type="Proteomes" id="UP000050525"/>
    </source>
</evidence>
<feature type="region of interest" description="Disordered" evidence="1">
    <location>
        <begin position="101"/>
        <end position="122"/>
    </location>
</feature>
<gene>
    <name evidence="2" type="ORF">Y1Q_0005776</name>
</gene>